<protein>
    <submittedName>
        <fullName evidence="6">Glutamate ABC transporter substrate-binding protein</fullName>
    </submittedName>
</protein>
<dbReference type="PANTHER" id="PTHR30085:SF6">
    <property type="entry name" value="ABC TRANSPORTER GLUTAMINE-BINDING PROTEIN GLNH"/>
    <property type="match status" value="1"/>
</dbReference>
<evidence type="ECO:0000313" key="6">
    <source>
        <dbReference type="EMBL" id="MFC5905755.1"/>
    </source>
</evidence>
<dbReference type="Proteomes" id="UP001596174">
    <property type="component" value="Unassembled WGS sequence"/>
</dbReference>
<dbReference type="InterPro" id="IPR018313">
    <property type="entry name" value="SBP_3_CS"/>
</dbReference>
<dbReference type="Pfam" id="PF00497">
    <property type="entry name" value="SBP_bac_3"/>
    <property type="match status" value="1"/>
</dbReference>
<feature type="domain" description="Solute-binding protein family 3/N-terminal" evidence="5">
    <location>
        <begin position="9"/>
        <end position="233"/>
    </location>
</feature>
<dbReference type="CDD" id="cd13690">
    <property type="entry name" value="PBP2_GluB"/>
    <property type="match status" value="1"/>
</dbReference>
<dbReference type="SMART" id="SM00062">
    <property type="entry name" value="PBPb"/>
    <property type="match status" value="1"/>
</dbReference>
<keyword evidence="2" id="KW-0813">Transport</keyword>
<evidence type="ECO:0000256" key="3">
    <source>
        <dbReference type="ARBA" id="ARBA00022729"/>
    </source>
</evidence>
<evidence type="ECO:0000259" key="5">
    <source>
        <dbReference type="SMART" id="SM00062"/>
    </source>
</evidence>
<evidence type="ECO:0000313" key="7">
    <source>
        <dbReference type="Proteomes" id="UP001596174"/>
    </source>
</evidence>
<dbReference type="InterPro" id="IPR001638">
    <property type="entry name" value="Solute-binding_3/MltF_N"/>
</dbReference>
<name>A0ABW1FUU0_9ACTN</name>
<evidence type="ECO:0000256" key="2">
    <source>
        <dbReference type="ARBA" id="ARBA00022448"/>
    </source>
</evidence>
<evidence type="ECO:0000256" key="1">
    <source>
        <dbReference type="ARBA" id="ARBA00010333"/>
    </source>
</evidence>
<dbReference type="PROSITE" id="PS01039">
    <property type="entry name" value="SBP_BACTERIAL_3"/>
    <property type="match status" value="1"/>
</dbReference>
<organism evidence="6 7">
    <name type="scientific">Streptacidiphilus monticola</name>
    <dbReference type="NCBI Taxonomy" id="2161674"/>
    <lineage>
        <taxon>Bacteria</taxon>
        <taxon>Bacillati</taxon>
        <taxon>Actinomycetota</taxon>
        <taxon>Actinomycetes</taxon>
        <taxon>Kitasatosporales</taxon>
        <taxon>Streptomycetaceae</taxon>
        <taxon>Streptacidiphilus</taxon>
    </lineage>
</organism>
<sequence>MQRIRQRGRLIAGIDTNSFNWGYRNPQTGALTGFDIDLVHAIAKALLGDPNAVDFLAVPTAKRVEALQDGTVDIVVRTMTINCERAKQVSFSAPYFTAGQQVVAPVADQGITGFDSSLKGKRVCAASGSTAWQNFVAENTLGATPVPVANQLDCLVQMQLGNVDATVTDNALGAGQVAQDPSVHLVGGPLDTEYYGVAVKLGSDDLVRRVNAVLEQYAATQWQAEYGKWLKQSMGGRDAVPPAPRYRD</sequence>
<dbReference type="SUPFAM" id="SSF53850">
    <property type="entry name" value="Periplasmic binding protein-like II"/>
    <property type="match status" value="1"/>
</dbReference>
<keyword evidence="3" id="KW-0732">Signal</keyword>
<dbReference type="EMBL" id="JBHSQJ010000003">
    <property type="protein sequence ID" value="MFC5905755.1"/>
    <property type="molecule type" value="Genomic_DNA"/>
</dbReference>
<comment type="similarity">
    <text evidence="1 4">Belongs to the bacterial solute-binding protein 3 family.</text>
</comment>
<keyword evidence="7" id="KW-1185">Reference proteome</keyword>
<reference evidence="7" key="1">
    <citation type="journal article" date="2019" name="Int. J. Syst. Evol. Microbiol.">
        <title>The Global Catalogue of Microorganisms (GCM) 10K type strain sequencing project: providing services to taxonomists for standard genome sequencing and annotation.</title>
        <authorList>
            <consortium name="The Broad Institute Genomics Platform"/>
            <consortium name="The Broad Institute Genome Sequencing Center for Infectious Disease"/>
            <person name="Wu L."/>
            <person name="Ma J."/>
        </authorList>
    </citation>
    <scope>NUCLEOTIDE SEQUENCE [LARGE SCALE GENOMIC DNA]</scope>
    <source>
        <strain evidence="7">JCM 4816</strain>
    </source>
</reference>
<accession>A0ABW1FUU0</accession>
<gene>
    <name evidence="6" type="ORF">ACFP3V_00755</name>
</gene>
<evidence type="ECO:0000256" key="4">
    <source>
        <dbReference type="RuleBase" id="RU003744"/>
    </source>
</evidence>
<dbReference type="Gene3D" id="3.40.190.10">
    <property type="entry name" value="Periplasmic binding protein-like II"/>
    <property type="match status" value="2"/>
</dbReference>
<dbReference type="PANTHER" id="PTHR30085">
    <property type="entry name" value="AMINO ACID ABC TRANSPORTER PERMEASE"/>
    <property type="match status" value="1"/>
</dbReference>
<comment type="caution">
    <text evidence="6">The sequence shown here is derived from an EMBL/GenBank/DDBJ whole genome shotgun (WGS) entry which is preliminary data.</text>
</comment>
<dbReference type="InterPro" id="IPR051455">
    <property type="entry name" value="Bact_solute-bind_prot3"/>
</dbReference>
<proteinExistence type="inferred from homology"/>
<dbReference type="RefSeq" id="WP_380578507.1">
    <property type="nucleotide sequence ID" value="NZ_JBHSQJ010000003.1"/>
</dbReference>